<dbReference type="Pfam" id="PF23607">
    <property type="entry name" value="WZC_N"/>
    <property type="match status" value="1"/>
</dbReference>
<evidence type="ECO:0000256" key="6">
    <source>
        <dbReference type="ARBA" id="ARBA00022692"/>
    </source>
</evidence>
<organism evidence="23 24">
    <name type="scientific">Variovorax paradoxus</name>
    <dbReference type="NCBI Taxonomy" id="34073"/>
    <lineage>
        <taxon>Bacteria</taxon>
        <taxon>Pseudomonadati</taxon>
        <taxon>Pseudomonadota</taxon>
        <taxon>Betaproteobacteria</taxon>
        <taxon>Burkholderiales</taxon>
        <taxon>Comamonadaceae</taxon>
        <taxon>Variovorax</taxon>
    </lineage>
</organism>
<dbReference type="Pfam" id="PF02706">
    <property type="entry name" value="Wzz"/>
    <property type="match status" value="1"/>
</dbReference>
<dbReference type="SUPFAM" id="SSF52540">
    <property type="entry name" value="P-loop containing nucleoside triphosphate hydrolases"/>
    <property type="match status" value="1"/>
</dbReference>
<feature type="domain" description="AAA" evidence="21">
    <location>
        <begin position="567"/>
        <end position="686"/>
    </location>
</feature>
<keyword evidence="5" id="KW-0808">Transferase</keyword>
<evidence type="ECO:0000256" key="12">
    <source>
        <dbReference type="ARBA" id="ARBA00023137"/>
    </source>
</evidence>
<dbReference type="FunFam" id="3.40.50.300:FF:000527">
    <property type="entry name" value="Tyrosine-protein kinase etk"/>
    <property type="match status" value="1"/>
</dbReference>
<gene>
    <name evidence="23" type="ORF">DI563_03885</name>
</gene>
<dbReference type="InterPro" id="IPR025669">
    <property type="entry name" value="AAA_dom"/>
</dbReference>
<name>A0A2W5QFX2_VARPD</name>
<evidence type="ECO:0000259" key="20">
    <source>
        <dbReference type="Pfam" id="PF02706"/>
    </source>
</evidence>
<dbReference type="Proteomes" id="UP000249135">
    <property type="component" value="Unassembled WGS sequence"/>
</dbReference>
<keyword evidence="10 19" id="KW-1133">Transmembrane helix</keyword>
<dbReference type="CDD" id="cd05387">
    <property type="entry name" value="BY-kinase"/>
    <property type="match status" value="1"/>
</dbReference>
<reference evidence="23 24" key="1">
    <citation type="submission" date="2017-08" db="EMBL/GenBank/DDBJ databases">
        <title>Infants hospitalized years apart are colonized by the same room-sourced microbial strains.</title>
        <authorList>
            <person name="Brooks B."/>
            <person name="Olm M.R."/>
            <person name="Firek B.A."/>
            <person name="Baker R."/>
            <person name="Thomas B.C."/>
            <person name="Morowitz M.J."/>
            <person name="Banfield J.F."/>
        </authorList>
    </citation>
    <scope>NUCLEOTIDE SEQUENCE [LARGE SCALE GENOMIC DNA]</scope>
    <source>
        <strain evidence="23">S2_005_003_R2_41</strain>
    </source>
</reference>
<keyword evidence="12" id="KW-0829">Tyrosine-protein kinase</keyword>
<comment type="similarity">
    <text evidence="2">Belongs to the etk/wzc family.</text>
</comment>
<dbReference type="GO" id="GO:0004713">
    <property type="term" value="F:protein tyrosine kinase activity"/>
    <property type="evidence" value="ECO:0007669"/>
    <property type="project" value="UniProtKB-KW"/>
</dbReference>
<dbReference type="GO" id="GO:0000271">
    <property type="term" value="P:polysaccharide biosynthetic process"/>
    <property type="evidence" value="ECO:0007669"/>
    <property type="project" value="UniProtKB-KW"/>
</dbReference>
<dbReference type="InterPro" id="IPR005700">
    <property type="entry name" value="EPS_ExoP-like"/>
</dbReference>
<evidence type="ECO:0000256" key="5">
    <source>
        <dbReference type="ARBA" id="ARBA00022679"/>
    </source>
</evidence>
<evidence type="ECO:0000256" key="10">
    <source>
        <dbReference type="ARBA" id="ARBA00022989"/>
    </source>
</evidence>
<evidence type="ECO:0000313" key="23">
    <source>
        <dbReference type="EMBL" id="PZQ77401.1"/>
    </source>
</evidence>
<dbReference type="PANTHER" id="PTHR32309">
    <property type="entry name" value="TYROSINE-PROTEIN KINASE"/>
    <property type="match status" value="1"/>
</dbReference>
<evidence type="ECO:0000256" key="18">
    <source>
        <dbReference type="SAM" id="Coils"/>
    </source>
</evidence>
<keyword evidence="3" id="KW-1003">Cell membrane</keyword>
<dbReference type="AlphaFoldDB" id="A0A2W5QFX2"/>
<keyword evidence="6 19" id="KW-0812">Transmembrane</keyword>
<evidence type="ECO:0000256" key="16">
    <source>
        <dbReference type="ARBA" id="ARBA00067833"/>
    </source>
</evidence>
<dbReference type="Pfam" id="PF13614">
    <property type="entry name" value="AAA_31"/>
    <property type="match status" value="1"/>
</dbReference>
<accession>A0A2W5QFX2</accession>
<dbReference type="GO" id="GO:0005886">
    <property type="term" value="C:plasma membrane"/>
    <property type="evidence" value="ECO:0007669"/>
    <property type="project" value="UniProtKB-SubCell"/>
</dbReference>
<keyword evidence="8 23" id="KW-0418">Kinase</keyword>
<evidence type="ECO:0000256" key="19">
    <source>
        <dbReference type="SAM" id="Phobius"/>
    </source>
</evidence>
<dbReference type="Pfam" id="PF13807">
    <property type="entry name" value="GNVR"/>
    <property type="match status" value="1"/>
</dbReference>
<dbReference type="NCBIfam" id="TIGR01007">
    <property type="entry name" value="eps_fam"/>
    <property type="match status" value="1"/>
</dbReference>
<proteinExistence type="inferred from homology"/>
<dbReference type="GO" id="GO:0005524">
    <property type="term" value="F:ATP binding"/>
    <property type="evidence" value="ECO:0007669"/>
    <property type="project" value="UniProtKB-KW"/>
</dbReference>
<comment type="function">
    <text evidence="15">Probably involved in polymerization and/or export of exopolysaccharide EPS I which functions as a virulence factor. May be involved in an ATP-dependent process in the pathway for EPS I production, possibly export of the trimeric repeat units across the inner membrane or their polymerization.</text>
</comment>
<feature type="domain" description="Tyrosine-protein kinase G-rich" evidence="22">
    <location>
        <begin position="400"/>
        <end position="480"/>
    </location>
</feature>
<evidence type="ECO:0000259" key="21">
    <source>
        <dbReference type="Pfam" id="PF13614"/>
    </source>
</evidence>
<dbReference type="GO" id="GO:0042802">
    <property type="term" value="F:identical protein binding"/>
    <property type="evidence" value="ECO:0007669"/>
    <property type="project" value="UniProtKB-ARBA"/>
</dbReference>
<dbReference type="PANTHER" id="PTHR32309:SF32">
    <property type="entry name" value="TYROSINE-PROTEIN KINASE ETK-RELATED"/>
    <property type="match status" value="1"/>
</dbReference>
<feature type="coiled-coil region" evidence="18">
    <location>
        <begin position="287"/>
        <end position="393"/>
    </location>
</feature>
<keyword evidence="4" id="KW-0997">Cell inner membrane</keyword>
<keyword evidence="9" id="KW-0067">ATP-binding</keyword>
<evidence type="ECO:0000256" key="15">
    <source>
        <dbReference type="ARBA" id="ARBA00054296"/>
    </source>
</evidence>
<dbReference type="InterPro" id="IPR003856">
    <property type="entry name" value="LPS_length_determ_N"/>
</dbReference>
<keyword evidence="13" id="KW-0270">Exopolysaccharide synthesis</keyword>
<keyword evidence="18" id="KW-0175">Coiled coil</keyword>
<keyword evidence="11 19" id="KW-0472">Membrane</keyword>
<comment type="catalytic activity">
    <reaction evidence="14">
        <text>L-tyrosyl-[protein] + ATP = O-phospho-L-tyrosyl-[protein] + ADP + H(+)</text>
        <dbReference type="Rhea" id="RHEA:10596"/>
        <dbReference type="Rhea" id="RHEA-COMP:10136"/>
        <dbReference type="Rhea" id="RHEA-COMP:20101"/>
        <dbReference type="ChEBI" id="CHEBI:15378"/>
        <dbReference type="ChEBI" id="CHEBI:30616"/>
        <dbReference type="ChEBI" id="CHEBI:46858"/>
        <dbReference type="ChEBI" id="CHEBI:61978"/>
        <dbReference type="ChEBI" id="CHEBI:456216"/>
    </reaction>
</comment>
<evidence type="ECO:0000256" key="7">
    <source>
        <dbReference type="ARBA" id="ARBA00022741"/>
    </source>
</evidence>
<evidence type="ECO:0000256" key="13">
    <source>
        <dbReference type="ARBA" id="ARBA00023169"/>
    </source>
</evidence>
<evidence type="ECO:0000256" key="17">
    <source>
        <dbReference type="ARBA" id="ARBA00081049"/>
    </source>
</evidence>
<evidence type="ECO:0000256" key="4">
    <source>
        <dbReference type="ARBA" id="ARBA00022519"/>
    </source>
</evidence>
<protein>
    <recommendedName>
        <fullName evidence="16">Putative tyrosine-protein kinase EpsB</fullName>
    </recommendedName>
    <alternativeName>
        <fullName evidence="17">EPS I polysaccharide export protein EpsB</fullName>
    </alternativeName>
</protein>
<dbReference type="InterPro" id="IPR032807">
    <property type="entry name" value="GNVR"/>
</dbReference>
<keyword evidence="7" id="KW-0547">Nucleotide-binding</keyword>
<comment type="caution">
    <text evidence="23">The sequence shown here is derived from an EMBL/GenBank/DDBJ whole genome shotgun (WGS) entry which is preliminary data.</text>
</comment>
<dbReference type="InterPro" id="IPR005702">
    <property type="entry name" value="Wzc-like_C"/>
</dbReference>
<evidence type="ECO:0000256" key="9">
    <source>
        <dbReference type="ARBA" id="ARBA00022840"/>
    </source>
</evidence>
<evidence type="ECO:0000256" key="2">
    <source>
        <dbReference type="ARBA" id="ARBA00008883"/>
    </source>
</evidence>
<evidence type="ECO:0000313" key="24">
    <source>
        <dbReference type="Proteomes" id="UP000249135"/>
    </source>
</evidence>
<feature type="domain" description="Polysaccharide chain length determinant N-terminal" evidence="20">
    <location>
        <begin position="25"/>
        <end position="116"/>
    </location>
</feature>
<dbReference type="EMBL" id="QFPP01000021">
    <property type="protein sequence ID" value="PZQ77401.1"/>
    <property type="molecule type" value="Genomic_DNA"/>
</dbReference>
<feature type="transmembrane region" description="Helical" evidence="19">
    <location>
        <begin position="458"/>
        <end position="477"/>
    </location>
</feature>
<evidence type="ECO:0000256" key="1">
    <source>
        <dbReference type="ARBA" id="ARBA00004429"/>
    </source>
</evidence>
<evidence type="ECO:0000259" key="22">
    <source>
        <dbReference type="Pfam" id="PF13807"/>
    </source>
</evidence>
<evidence type="ECO:0000256" key="3">
    <source>
        <dbReference type="ARBA" id="ARBA00022475"/>
    </source>
</evidence>
<evidence type="ECO:0000256" key="14">
    <source>
        <dbReference type="ARBA" id="ARBA00053015"/>
    </source>
</evidence>
<comment type="subcellular location">
    <subcellularLocation>
        <location evidence="1">Cell inner membrane</location>
        <topology evidence="1">Multi-pass membrane protein</topology>
    </subcellularLocation>
</comment>
<dbReference type="InterPro" id="IPR050445">
    <property type="entry name" value="Bact_polysacc_biosynth/exp"/>
</dbReference>
<evidence type="ECO:0000256" key="8">
    <source>
        <dbReference type="ARBA" id="ARBA00022777"/>
    </source>
</evidence>
<dbReference type="InterPro" id="IPR027417">
    <property type="entry name" value="P-loop_NTPase"/>
</dbReference>
<dbReference type="NCBIfam" id="TIGR01005">
    <property type="entry name" value="eps_transp_fam"/>
    <property type="match status" value="1"/>
</dbReference>
<evidence type="ECO:0000256" key="11">
    <source>
        <dbReference type="ARBA" id="ARBA00023136"/>
    </source>
</evidence>
<feature type="transmembrane region" description="Helical" evidence="19">
    <location>
        <begin position="40"/>
        <end position="59"/>
    </location>
</feature>
<dbReference type="Gene3D" id="3.40.50.300">
    <property type="entry name" value="P-loop containing nucleotide triphosphate hydrolases"/>
    <property type="match status" value="1"/>
</dbReference>
<sequence length="758" mass="82754">MKSSTVTPPSSSFGSGFQGGADGEDVELGHYVDVVAANRWLIAIVTLVILACGVAYAYLTRPVYEANLLVQVEDTPESSATKSFLGEASSLFDVKTLASAEMEIMRSRMIVGNAVEATHLYIEAHPRYVPLIGGWLSRRATALSNPGFLGFGGYTSGTERIEVSRFNVPPAFESTTFILTAQEGGRYSLSHRGLSQPIEGSVGQLLQTTLQPAGRKLELLVDRLDGKPGAQFVIVRSPTLATIENLQGQLILAERGRQSGVISATLQDTDPERLTRVLNAIGTQYVNQNIERKAAEAQKTLAFLDVQLPLYRKQLEQSEEIYNRYRNQKGTVAFDEEAKLILTNSVELQTKMLEAQQKRRELESRYTAAHPTVQTLDAQIAAYARQIADIQSRIKGLPAVQQDAVRMEREVRVNTGLYQSLLNQALQLRLVKEGKVGTVRLLDAAAQPELPIKPNRRLIVLGSLGAGLVAGLLLALLRSALVEQRLRDPMEVEENIHLPVFSSIPHSKAQTSIGQRRLTGATGVRLLAVEQPDEPAVESLRSLRTAMQFAMLESPNNRVMITGPTPGVGKSFVTANFAALMAAAGKKTLLIDADLRRGHLHQYLGLQRHGGLSELIAGSLTVQQTVHRDVVQSLDFLATGQLPPNPAELLTSASFHSVLERLSEQYDLVVIDTPPVLVASDATTVAAQAGTVLLVARASVSTLGELRESTRRLSLGGKVASGVLLNGMDAKRRNFSTYKYGRYRYTNYNYESILPEEQ</sequence>